<dbReference type="PANTHER" id="PTHR24135">
    <property type="entry name" value="SH3 AND MULTIPLE ANKYRIN REPEAT DOMAINS PROTEIN"/>
    <property type="match status" value="1"/>
</dbReference>
<dbReference type="InterPro" id="IPR051569">
    <property type="entry name" value="SHANK"/>
</dbReference>
<dbReference type="GO" id="GO:0035255">
    <property type="term" value="F:ionotropic glutamate receptor binding"/>
    <property type="evidence" value="ECO:0007669"/>
    <property type="project" value="TreeGrafter"/>
</dbReference>
<dbReference type="PANTHER" id="PTHR24135:SF28">
    <property type="entry name" value="LD13733P"/>
    <property type="match status" value="1"/>
</dbReference>
<dbReference type="GO" id="GO:0043197">
    <property type="term" value="C:dendritic spine"/>
    <property type="evidence" value="ECO:0007669"/>
    <property type="project" value="TreeGrafter"/>
</dbReference>
<dbReference type="GO" id="GO:0014069">
    <property type="term" value="C:postsynaptic density"/>
    <property type="evidence" value="ECO:0007669"/>
    <property type="project" value="TreeGrafter"/>
</dbReference>
<proteinExistence type="predicted"/>
<name>A0A915HQ74_ROMCU</name>
<dbReference type="WBParaSite" id="nRc.2.0.1.t04093-RA">
    <property type="protein sequence ID" value="nRc.2.0.1.t04093-RA"/>
    <property type="gene ID" value="nRc.2.0.1.g04093"/>
</dbReference>
<sequence length="112" mass="13355">MNDEECDFRRMVIPEGFNYGLFLPPCNGRAGKFLVDDRIFRDYPFNDCPPYLELKYKKRVYKSFNIDTKVYKRLHSKHSLKRFFDLCEKREAKKVESLCQIGLDPNFHGIHG</sequence>
<dbReference type="GO" id="GO:0045211">
    <property type="term" value="C:postsynaptic membrane"/>
    <property type="evidence" value="ECO:0007669"/>
    <property type="project" value="TreeGrafter"/>
</dbReference>
<dbReference type="AlphaFoldDB" id="A0A915HQ74"/>
<keyword evidence="1" id="KW-1185">Reference proteome</keyword>
<dbReference type="Proteomes" id="UP000887565">
    <property type="component" value="Unplaced"/>
</dbReference>
<evidence type="ECO:0000313" key="1">
    <source>
        <dbReference type="Proteomes" id="UP000887565"/>
    </source>
</evidence>
<evidence type="ECO:0000313" key="2">
    <source>
        <dbReference type="WBParaSite" id="nRc.2.0.1.t04093-RA"/>
    </source>
</evidence>
<organism evidence="1 2">
    <name type="scientific">Romanomermis culicivorax</name>
    <name type="common">Nematode worm</name>
    <dbReference type="NCBI Taxonomy" id="13658"/>
    <lineage>
        <taxon>Eukaryota</taxon>
        <taxon>Metazoa</taxon>
        <taxon>Ecdysozoa</taxon>
        <taxon>Nematoda</taxon>
        <taxon>Enoplea</taxon>
        <taxon>Dorylaimia</taxon>
        <taxon>Mermithida</taxon>
        <taxon>Mermithoidea</taxon>
        <taxon>Mermithidae</taxon>
        <taxon>Romanomermis</taxon>
    </lineage>
</organism>
<dbReference type="GO" id="GO:0030160">
    <property type="term" value="F:synaptic receptor adaptor activity"/>
    <property type="evidence" value="ECO:0007669"/>
    <property type="project" value="TreeGrafter"/>
</dbReference>
<protein>
    <submittedName>
        <fullName evidence="2">Uncharacterized protein</fullName>
    </submittedName>
</protein>
<dbReference type="OMA" id="RDYPFND"/>
<reference evidence="2" key="1">
    <citation type="submission" date="2022-11" db="UniProtKB">
        <authorList>
            <consortium name="WormBaseParasite"/>
        </authorList>
    </citation>
    <scope>IDENTIFICATION</scope>
</reference>
<accession>A0A915HQ74</accession>